<accession>A0A1R1PQC2</accession>
<dbReference type="EMBL" id="LSSK01000518">
    <property type="protein sequence ID" value="OMH83072.1"/>
    <property type="molecule type" value="Genomic_DNA"/>
</dbReference>
<dbReference type="CDD" id="cd18787">
    <property type="entry name" value="SF2_C_DEAD"/>
    <property type="match status" value="1"/>
</dbReference>
<feature type="region of interest" description="Disordered" evidence="10">
    <location>
        <begin position="25"/>
        <end position="152"/>
    </location>
</feature>
<evidence type="ECO:0000259" key="11">
    <source>
        <dbReference type="PROSITE" id="PS51192"/>
    </source>
</evidence>
<reference evidence="14" key="1">
    <citation type="submission" date="2017-01" db="EMBL/GenBank/DDBJ databases">
        <authorList>
            <person name="Wang Y."/>
            <person name="White M."/>
            <person name="Kvist S."/>
            <person name="Moncalvo J.-M."/>
        </authorList>
    </citation>
    <scope>NUCLEOTIDE SEQUENCE [LARGE SCALE GENOMIC DNA]</scope>
    <source>
        <strain evidence="14">COL-18-3</strain>
    </source>
</reference>
<evidence type="ECO:0000256" key="1">
    <source>
        <dbReference type="ARBA" id="ARBA00004604"/>
    </source>
</evidence>
<dbReference type="InterPro" id="IPR001650">
    <property type="entry name" value="Helicase_C-like"/>
</dbReference>
<evidence type="ECO:0000256" key="8">
    <source>
        <dbReference type="ARBA" id="ARBA00022884"/>
    </source>
</evidence>
<feature type="compositionally biased region" description="Basic and acidic residues" evidence="10">
    <location>
        <begin position="134"/>
        <end position="143"/>
    </location>
</feature>
<comment type="catalytic activity">
    <reaction evidence="9">
        <text>ATP + H2O = ADP + phosphate + H(+)</text>
        <dbReference type="Rhea" id="RHEA:13065"/>
        <dbReference type="ChEBI" id="CHEBI:15377"/>
        <dbReference type="ChEBI" id="CHEBI:15378"/>
        <dbReference type="ChEBI" id="CHEBI:30616"/>
        <dbReference type="ChEBI" id="CHEBI:43474"/>
        <dbReference type="ChEBI" id="CHEBI:456216"/>
        <dbReference type="EC" id="3.6.4.13"/>
    </reaction>
</comment>
<dbReference type="SMART" id="SM00487">
    <property type="entry name" value="DEXDc"/>
    <property type="match status" value="1"/>
</dbReference>
<evidence type="ECO:0000256" key="9">
    <source>
        <dbReference type="RuleBase" id="RU365068"/>
    </source>
</evidence>
<feature type="compositionally biased region" description="Basic and acidic residues" evidence="10">
    <location>
        <begin position="94"/>
        <end position="104"/>
    </location>
</feature>
<dbReference type="GO" id="GO:0016887">
    <property type="term" value="F:ATP hydrolysis activity"/>
    <property type="evidence" value="ECO:0007669"/>
    <property type="project" value="RHEA"/>
</dbReference>
<dbReference type="GO" id="GO:0005730">
    <property type="term" value="C:nucleolus"/>
    <property type="evidence" value="ECO:0007669"/>
    <property type="project" value="UniProtKB-SubCell"/>
</dbReference>
<dbReference type="InterPro" id="IPR027417">
    <property type="entry name" value="P-loop_NTPase"/>
</dbReference>
<evidence type="ECO:0000256" key="4">
    <source>
        <dbReference type="ARBA" id="ARBA00022741"/>
    </source>
</evidence>
<feature type="domain" description="Helicase C-terminal" evidence="12">
    <location>
        <begin position="501"/>
        <end position="691"/>
    </location>
</feature>
<dbReference type="GO" id="GO:0003724">
    <property type="term" value="F:RNA helicase activity"/>
    <property type="evidence" value="ECO:0007669"/>
    <property type="project" value="UniProtKB-EC"/>
</dbReference>
<keyword evidence="5 9" id="KW-0378">Hydrolase</keyword>
<keyword evidence="4 9" id="KW-0547">Nucleotide-binding</keyword>
<dbReference type="GO" id="GO:0005524">
    <property type="term" value="F:ATP binding"/>
    <property type="evidence" value="ECO:0007669"/>
    <property type="project" value="UniProtKB-UniRule"/>
</dbReference>
<evidence type="ECO:0000256" key="2">
    <source>
        <dbReference type="ARBA" id="ARBA00022517"/>
    </source>
</evidence>
<feature type="compositionally biased region" description="Basic and acidic residues" evidence="10">
    <location>
        <begin position="112"/>
        <end position="126"/>
    </location>
</feature>
<proteinExistence type="inferred from homology"/>
<dbReference type="Proteomes" id="UP000188320">
    <property type="component" value="Unassembled WGS sequence"/>
</dbReference>
<feature type="compositionally biased region" description="Polar residues" evidence="10">
    <location>
        <begin position="75"/>
        <end position="93"/>
    </location>
</feature>
<feature type="compositionally biased region" description="Low complexity" evidence="10">
    <location>
        <begin position="818"/>
        <end position="858"/>
    </location>
</feature>
<evidence type="ECO:0000256" key="6">
    <source>
        <dbReference type="ARBA" id="ARBA00022806"/>
    </source>
</evidence>
<dbReference type="Pfam" id="PF00271">
    <property type="entry name" value="Helicase_C"/>
    <property type="match status" value="1"/>
</dbReference>
<evidence type="ECO:0000256" key="5">
    <source>
        <dbReference type="ARBA" id="ARBA00022801"/>
    </source>
</evidence>
<dbReference type="PROSITE" id="PS51192">
    <property type="entry name" value="HELICASE_ATP_BIND_1"/>
    <property type="match status" value="1"/>
</dbReference>
<name>A0A1R1PQC2_ZANCU</name>
<comment type="similarity">
    <text evidence="9">Belongs to the DEAD box helicase family.</text>
</comment>
<evidence type="ECO:0000313" key="13">
    <source>
        <dbReference type="EMBL" id="OMH83072.1"/>
    </source>
</evidence>
<dbReference type="PANTHER" id="PTHR24031">
    <property type="entry name" value="RNA HELICASE"/>
    <property type="match status" value="1"/>
</dbReference>
<dbReference type="SUPFAM" id="SSF52540">
    <property type="entry name" value="P-loop containing nucleoside triphosphate hydrolases"/>
    <property type="match status" value="1"/>
</dbReference>
<dbReference type="OrthoDB" id="422663at2759"/>
<feature type="compositionally biased region" description="Basic residues" evidence="10">
    <location>
        <begin position="33"/>
        <end position="60"/>
    </location>
</feature>
<keyword evidence="2" id="KW-0690">Ribosome biogenesis</keyword>
<comment type="domain">
    <text evidence="9">The Q motif is unique to and characteristic of the DEAD box family of RNA helicases and controls ATP binding and hydrolysis.</text>
</comment>
<evidence type="ECO:0000259" key="12">
    <source>
        <dbReference type="PROSITE" id="PS51194"/>
    </source>
</evidence>
<feature type="region of interest" description="Disordered" evidence="10">
    <location>
        <begin position="731"/>
        <end position="760"/>
    </location>
</feature>
<feature type="domain" description="Helicase ATP-binding" evidence="11">
    <location>
        <begin position="241"/>
        <end position="443"/>
    </location>
</feature>
<dbReference type="AlphaFoldDB" id="A0A1R1PQC2"/>
<comment type="subcellular location">
    <subcellularLocation>
        <location evidence="1">Nucleus</location>
        <location evidence="1">Nucleolus</location>
    </subcellularLocation>
</comment>
<dbReference type="InterPro" id="IPR014001">
    <property type="entry name" value="Helicase_ATP-bd"/>
</dbReference>
<keyword evidence="8 9" id="KW-0694">RNA-binding</keyword>
<comment type="function">
    <text evidence="9">RNA helicase.</text>
</comment>
<protein>
    <recommendedName>
        <fullName evidence="9">ATP-dependent RNA helicase</fullName>
        <ecNumber evidence="9">3.6.4.13</ecNumber>
    </recommendedName>
</protein>
<dbReference type="SMART" id="SM00490">
    <property type="entry name" value="HELICc"/>
    <property type="match status" value="1"/>
</dbReference>
<keyword evidence="7 9" id="KW-0067">ATP-binding</keyword>
<dbReference type="InterPro" id="IPR000629">
    <property type="entry name" value="RNA-helicase_DEAD-box_CS"/>
</dbReference>
<organism evidence="13 14">
    <name type="scientific">Zancudomyces culisetae</name>
    <name type="common">Gut fungus</name>
    <name type="synonym">Smittium culisetae</name>
    <dbReference type="NCBI Taxonomy" id="1213189"/>
    <lineage>
        <taxon>Eukaryota</taxon>
        <taxon>Fungi</taxon>
        <taxon>Fungi incertae sedis</taxon>
        <taxon>Zoopagomycota</taxon>
        <taxon>Kickxellomycotina</taxon>
        <taxon>Harpellomycetes</taxon>
        <taxon>Harpellales</taxon>
        <taxon>Legeriomycetaceae</taxon>
        <taxon>Zancudomyces</taxon>
    </lineage>
</organism>
<keyword evidence="3" id="KW-0698">rRNA processing</keyword>
<feature type="region of interest" description="Disordered" evidence="10">
    <location>
        <begin position="186"/>
        <end position="207"/>
    </location>
</feature>
<evidence type="ECO:0000256" key="3">
    <source>
        <dbReference type="ARBA" id="ARBA00022552"/>
    </source>
</evidence>
<dbReference type="Pfam" id="PF13959">
    <property type="entry name" value="CTE_SPB4"/>
    <property type="match status" value="1"/>
</dbReference>
<dbReference type="GO" id="GO:0006364">
    <property type="term" value="P:rRNA processing"/>
    <property type="evidence" value="ECO:0007669"/>
    <property type="project" value="UniProtKB-KW"/>
</dbReference>
<feature type="compositionally biased region" description="Polar residues" evidence="10">
    <location>
        <begin position="186"/>
        <end position="206"/>
    </location>
</feature>
<dbReference type="GO" id="GO:0003723">
    <property type="term" value="F:RNA binding"/>
    <property type="evidence" value="ECO:0007669"/>
    <property type="project" value="UniProtKB-UniRule"/>
</dbReference>
<dbReference type="InterPro" id="IPR011545">
    <property type="entry name" value="DEAD/DEAH_box_helicase_dom"/>
</dbReference>
<sequence>MEGGDIVLNLTSGDSGKSTKVFSRSVALDSKNQKGKNWRQRHLAKKLERRKFNKLARSKGKSGQGSENDDRKPNNDNTGSLGSKQQESGNTQLESKRFDNKAEAKNATGSNVERRNNTRKGDRMQAEDYEGEEYGEKEGRGEVEGEDEAANKQKKAISHIKVASSLFSNTEKVDTTILEHTIKHANNMTDKRNAQQNSQNKTSNSTLEKKDFEALHGVIRDQLGEMMDITKPTKIQSIAIPKLIEKNRDSFIQAETGSGKTLSYLVPIVNWILNLSIDRSKSIKNDMERSVGTLAIVLVPTRELANQVHETARKLLNIPTKILSKHGGIKFHWAVSGVLIGGEKKSSEKARLRKGINILCCTPGRLLDHLTNTQSFGVDQLGWLVLDEADRLLEMGFHDTITSILSHLKAKQTKELTTVLCSATLKNNVKSLVDLALVNPITLSALDNPIDLNTNNDSLSHQQQQQQAIPSQLRNEYLIVPTKLRLVALAFLLYTCIRNQQKKQLAENNSSKILVFLSNRDSVDFLYNLFSSADFSSLLSSSAANEDLDLNSVISNNQNKSQDSEIYATCALFKNTNIYRLHGSLSQQIRTATTNAFVASDKDTNKILICSDVASRGLDIPYVTNIVHYDPPTSIDDYIHRVGRTARLGNFGTSCLFLLPNQLSYVNYLSTSLSSTNKNFAGFSPSYESYLDLLKLAAKYLSGYENQYVTLSAKLQSIFELLIIIDPKPSSNLPSSSSSATTTTTNTTTTSSSSSSSSPPSIATLAKNAYLSSVRAYNTHSSAQRSHFNFKSLHLGHFAKSFALRESPRSIANPSRPSKATSAGNSSNSTNSSKRSSSSSSSSKFNSYNSNPNTNSSSDFVIASDISEYSGPRMKKSRS</sequence>
<dbReference type="InterPro" id="IPR025313">
    <property type="entry name" value="SPB4-like_CTE"/>
</dbReference>
<evidence type="ECO:0000313" key="14">
    <source>
        <dbReference type="Proteomes" id="UP000188320"/>
    </source>
</evidence>
<dbReference type="EC" id="3.6.4.13" evidence="9"/>
<dbReference type="Gene3D" id="3.40.50.300">
    <property type="entry name" value="P-loop containing nucleotide triphosphate hydrolases"/>
    <property type="match status" value="2"/>
</dbReference>
<gene>
    <name evidence="13" type="ORF">AX774_g3409</name>
</gene>
<dbReference type="PROSITE" id="PS51194">
    <property type="entry name" value="HELICASE_CTER"/>
    <property type="match status" value="1"/>
</dbReference>
<dbReference type="Pfam" id="PF00270">
    <property type="entry name" value="DEAD"/>
    <property type="match status" value="1"/>
</dbReference>
<keyword evidence="14" id="KW-1185">Reference proteome</keyword>
<keyword evidence="6 9" id="KW-0347">Helicase</keyword>
<dbReference type="PROSITE" id="PS00039">
    <property type="entry name" value="DEAD_ATP_HELICASE"/>
    <property type="match status" value="1"/>
</dbReference>
<dbReference type="SMART" id="SM01178">
    <property type="entry name" value="DUF4217"/>
    <property type="match status" value="1"/>
</dbReference>
<evidence type="ECO:0000256" key="7">
    <source>
        <dbReference type="ARBA" id="ARBA00022840"/>
    </source>
</evidence>
<feature type="region of interest" description="Disordered" evidence="10">
    <location>
        <begin position="808"/>
        <end position="862"/>
    </location>
</feature>
<evidence type="ECO:0000256" key="10">
    <source>
        <dbReference type="SAM" id="MobiDB-lite"/>
    </source>
</evidence>
<comment type="caution">
    <text evidence="13">The sequence shown here is derived from an EMBL/GenBank/DDBJ whole genome shotgun (WGS) entry which is preliminary data.</text>
</comment>